<gene>
    <name evidence="2" type="ORF">HJG63_009112</name>
</gene>
<reference evidence="2 3" key="1">
    <citation type="journal article" date="2020" name="Nature">
        <title>Six reference-quality genomes reveal evolution of bat adaptations.</title>
        <authorList>
            <person name="Jebb D."/>
            <person name="Huang Z."/>
            <person name="Pippel M."/>
            <person name="Hughes G.M."/>
            <person name="Lavrichenko K."/>
            <person name="Devanna P."/>
            <person name="Winkler S."/>
            <person name="Jermiin L.S."/>
            <person name="Skirmuntt E.C."/>
            <person name="Katzourakis A."/>
            <person name="Burkitt-Gray L."/>
            <person name="Ray D.A."/>
            <person name="Sullivan K.A.M."/>
            <person name="Roscito J.G."/>
            <person name="Kirilenko B.M."/>
            <person name="Davalos L.M."/>
            <person name="Corthals A.P."/>
            <person name="Power M.L."/>
            <person name="Jones G."/>
            <person name="Ransome R.D."/>
            <person name="Dechmann D.K.N."/>
            <person name="Locatelli A.G."/>
            <person name="Puechmaille S.J."/>
            <person name="Fedrigo O."/>
            <person name="Jarvis E.D."/>
            <person name="Hiller M."/>
            <person name="Vernes S.C."/>
            <person name="Myers E.W."/>
            <person name="Teeling E.C."/>
        </authorList>
    </citation>
    <scope>NUCLEOTIDE SEQUENCE [LARGE SCALE GENOMIC DNA]</scope>
    <source>
        <strain evidence="2">MRouAeg1</strain>
        <tissue evidence="2">Muscle</tissue>
    </source>
</reference>
<feature type="region of interest" description="Disordered" evidence="1">
    <location>
        <begin position="1"/>
        <end position="221"/>
    </location>
</feature>
<organism evidence="2 3">
    <name type="scientific">Rousettus aegyptiacus</name>
    <name type="common">Egyptian fruit bat</name>
    <name type="synonym">Pteropus aegyptiacus</name>
    <dbReference type="NCBI Taxonomy" id="9407"/>
    <lineage>
        <taxon>Eukaryota</taxon>
        <taxon>Metazoa</taxon>
        <taxon>Chordata</taxon>
        <taxon>Craniata</taxon>
        <taxon>Vertebrata</taxon>
        <taxon>Euteleostomi</taxon>
        <taxon>Mammalia</taxon>
        <taxon>Eutheria</taxon>
        <taxon>Laurasiatheria</taxon>
        <taxon>Chiroptera</taxon>
        <taxon>Yinpterochiroptera</taxon>
        <taxon>Pteropodoidea</taxon>
        <taxon>Pteropodidae</taxon>
        <taxon>Rousettinae</taxon>
        <taxon>Rousettus</taxon>
    </lineage>
</organism>
<dbReference type="Proteomes" id="UP000593571">
    <property type="component" value="Unassembled WGS sequence"/>
</dbReference>
<evidence type="ECO:0000313" key="3">
    <source>
        <dbReference type="Proteomes" id="UP000593571"/>
    </source>
</evidence>
<feature type="compositionally biased region" description="Basic residues" evidence="1">
    <location>
        <begin position="43"/>
        <end position="56"/>
    </location>
</feature>
<feature type="compositionally biased region" description="Polar residues" evidence="1">
    <location>
        <begin position="159"/>
        <end position="185"/>
    </location>
</feature>
<dbReference type="AlphaFoldDB" id="A0A7J8CIF7"/>
<feature type="compositionally biased region" description="Basic and acidic residues" evidence="1">
    <location>
        <begin position="1"/>
        <end position="10"/>
    </location>
</feature>
<sequence>MEESGSRNRDLNLVPEPQAVWPPLNLSCCTTAGDSDPSDWGITKKKTFGRSWRKPHMAFEKSISEDTEKEEPEKQKKNPEKGTPLREARGRKLPSGRRAGSTLTSGLSSAPPSLRSFASLSPTFRDWLSNRFPQTPSDSCPPHPPVHTWPNPRRLPPGASSTQPEETTQPAQRVSPNQGNHTSPNGRAPEPSAALARSLSAGDSRTVSFQASHSAPHLPSC</sequence>
<proteinExistence type="predicted"/>
<comment type="caution">
    <text evidence="2">The sequence shown here is derived from an EMBL/GenBank/DDBJ whole genome shotgun (WGS) entry which is preliminary data.</text>
</comment>
<feature type="compositionally biased region" description="Polar residues" evidence="1">
    <location>
        <begin position="101"/>
        <end position="122"/>
    </location>
</feature>
<accession>A0A7J8CIF7</accession>
<name>A0A7J8CIF7_ROUAE</name>
<feature type="compositionally biased region" description="Basic and acidic residues" evidence="1">
    <location>
        <begin position="57"/>
        <end position="90"/>
    </location>
</feature>
<protein>
    <submittedName>
        <fullName evidence="2">Uncharacterized protein</fullName>
    </submittedName>
</protein>
<evidence type="ECO:0000313" key="2">
    <source>
        <dbReference type="EMBL" id="KAF6410628.1"/>
    </source>
</evidence>
<feature type="compositionally biased region" description="Polar residues" evidence="1">
    <location>
        <begin position="201"/>
        <end position="213"/>
    </location>
</feature>
<dbReference type="EMBL" id="JACASE010000014">
    <property type="protein sequence ID" value="KAF6410628.1"/>
    <property type="molecule type" value="Genomic_DNA"/>
</dbReference>
<evidence type="ECO:0000256" key="1">
    <source>
        <dbReference type="SAM" id="MobiDB-lite"/>
    </source>
</evidence>
<keyword evidence="3" id="KW-1185">Reference proteome</keyword>